<protein>
    <submittedName>
        <fullName evidence="2">SH3 domain-containing protein</fullName>
    </submittedName>
</protein>
<evidence type="ECO:0000313" key="1">
    <source>
        <dbReference type="Proteomes" id="UP000095286"/>
    </source>
</evidence>
<dbReference type="Proteomes" id="UP000095286">
    <property type="component" value="Unplaced"/>
</dbReference>
<organism evidence="1 2">
    <name type="scientific">Rhabditophanes sp. KR3021</name>
    <dbReference type="NCBI Taxonomy" id="114890"/>
    <lineage>
        <taxon>Eukaryota</taxon>
        <taxon>Metazoa</taxon>
        <taxon>Ecdysozoa</taxon>
        <taxon>Nematoda</taxon>
        <taxon>Chromadorea</taxon>
        <taxon>Rhabditida</taxon>
        <taxon>Tylenchina</taxon>
        <taxon>Panagrolaimomorpha</taxon>
        <taxon>Strongyloidoidea</taxon>
        <taxon>Alloionematidae</taxon>
        <taxon>Rhabditophanes</taxon>
    </lineage>
</organism>
<proteinExistence type="predicted"/>
<reference evidence="2" key="1">
    <citation type="submission" date="2016-11" db="UniProtKB">
        <authorList>
            <consortium name="WormBaseParasite"/>
        </authorList>
    </citation>
    <scope>IDENTIFICATION</scope>
    <source>
        <strain evidence="2">KR3021</strain>
    </source>
</reference>
<name>A0AC35UAE4_9BILA</name>
<dbReference type="WBParaSite" id="RSKR_0000873000.1">
    <property type="protein sequence ID" value="RSKR_0000873000.1"/>
    <property type="gene ID" value="RSKR_0000873000"/>
</dbReference>
<evidence type="ECO:0000313" key="2">
    <source>
        <dbReference type="WBParaSite" id="RSKR_0000873000.1"/>
    </source>
</evidence>
<sequence>MSNPNILRPKPCPPKKPIVLDDDDWETDPDFVNDVGEKEGRWGAKTVEGSGRQAHIDIGQLRDEVLKSDGIIKQKHFDDMPKSSEGYGGKFGIQSDRVDKSAESWAYHEKVAGHASQKDYKHGFGGEFGVQRDRVDKSAEDWSYKQKVDGHTSQKDYKYGFGGEFGVESDRVDKSAEDWSYKQNVDGHASQKDYKHGFGGEFGVQTDRQDKSAAGWDSHDKLQSHESQVDYKHGFGGQFGVQKDRQDKSALGWDSNEKVQSHESQVDYKHGFGGQFGVQKDRQDKSALGWDSNEKVQSHESQVDYKQGFGGQFGVQKDRQDKSAVGWEKQTQPEQHESQTDYKKGFNVREGNGLSGLKAQFEKFQLGNDESKAEKPKLSKIQQEIMDLKKNNPVQISESAETPNANIITPVHNAITERTPEFVPTQEDISLTNYKQDSNVPISPKKEIEHTEHNDSHHTDSQITTDSYHSDSKHNNSQITKDSYHNDSKHANSLQDSINANEEYIREEAQSKIEEHHVPSTEIKTEKHHSEQPIQDLGLTAYALFDYEKQDDDELNFNADDLITNIEQIDIGWWRGSNCGFNGLFPANYVQLNQ</sequence>
<accession>A0AC35UAE4</accession>